<sequence length="85" mass="8910">MGFPADEIHVRPFDRPLGSERARSSAATLSASAVSETTEPGWPPSPSSKLPRSQTAVACCPGDSVMLCAWSGKQYTDSGRPNSTA</sequence>
<proteinExistence type="predicted"/>
<keyword evidence="3" id="KW-1185">Reference proteome</keyword>
<evidence type="ECO:0000313" key="2">
    <source>
        <dbReference type="EMBL" id="BCL33240.1"/>
    </source>
</evidence>
<dbReference type="EMBL" id="AP023440">
    <property type="protein sequence ID" value="BCL33240.1"/>
    <property type="molecule type" value="Genomic_DNA"/>
</dbReference>
<dbReference type="Proteomes" id="UP000516444">
    <property type="component" value="Chromosome"/>
</dbReference>
<feature type="region of interest" description="Disordered" evidence="1">
    <location>
        <begin position="1"/>
        <end position="54"/>
    </location>
</feature>
<name>A0A7G1PH18_9ACTN</name>
<organism evidence="2 3">
    <name type="scientific">Streptomyces aurantiacus</name>
    <dbReference type="NCBI Taxonomy" id="47760"/>
    <lineage>
        <taxon>Bacteria</taxon>
        <taxon>Bacillati</taxon>
        <taxon>Actinomycetota</taxon>
        <taxon>Actinomycetes</taxon>
        <taxon>Kitasatosporales</taxon>
        <taxon>Streptomycetaceae</taxon>
        <taxon>Streptomyces</taxon>
        <taxon>Streptomyces aurantiacus group</taxon>
    </lineage>
</organism>
<dbReference type="KEGG" id="sgm:GCM10017557_80990"/>
<feature type="compositionally biased region" description="Low complexity" evidence="1">
    <location>
        <begin position="24"/>
        <end position="39"/>
    </location>
</feature>
<protein>
    <submittedName>
        <fullName evidence="2">Uncharacterized protein</fullName>
    </submittedName>
</protein>
<evidence type="ECO:0000256" key="1">
    <source>
        <dbReference type="SAM" id="MobiDB-lite"/>
    </source>
</evidence>
<reference evidence="2 3" key="1">
    <citation type="journal article" date="2014" name="Int. J. Syst. Evol. Microbiol.">
        <title>Complete genome sequence of Corynebacterium casei LMG S-19264T (=DSM 44701T), isolated from a smear-ripened cheese.</title>
        <authorList>
            <consortium name="US DOE Joint Genome Institute (JGI-PGF)"/>
            <person name="Walter F."/>
            <person name="Albersmeier A."/>
            <person name="Kalinowski J."/>
            <person name="Ruckert C."/>
        </authorList>
    </citation>
    <scope>NUCLEOTIDE SEQUENCE [LARGE SCALE GENOMIC DNA]</scope>
    <source>
        <strain evidence="2 3">JCM 4677</strain>
    </source>
</reference>
<gene>
    <name evidence="2" type="ORF">GCM10017557_80990</name>
</gene>
<evidence type="ECO:0000313" key="3">
    <source>
        <dbReference type="Proteomes" id="UP000516444"/>
    </source>
</evidence>
<dbReference type="AlphaFoldDB" id="A0A7G1PH18"/>
<accession>A0A7G1PH18</accession>
<feature type="compositionally biased region" description="Basic and acidic residues" evidence="1">
    <location>
        <begin position="1"/>
        <end position="23"/>
    </location>
</feature>